<keyword evidence="4" id="KW-1185">Reference proteome</keyword>
<gene>
    <name evidence="3" type="ORF">BFN67_08725</name>
</gene>
<proteinExistence type="predicted"/>
<feature type="domain" description="HTH cro/C1-type" evidence="2">
    <location>
        <begin position="28"/>
        <end position="82"/>
    </location>
</feature>
<dbReference type="InterPro" id="IPR010982">
    <property type="entry name" value="Lambda_DNA-bd_dom_sf"/>
</dbReference>
<dbReference type="InterPro" id="IPR001387">
    <property type="entry name" value="Cro/C1-type_HTH"/>
</dbReference>
<evidence type="ECO:0000313" key="4">
    <source>
        <dbReference type="Proteomes" id="UP000191905"/>
    </source>
</evidence>
<name>A0A1V8RJS3_9HYPH</name>
<keyword evidence="1" id="KW-0238">DNA-binding</keyword>
<evidence type="ECO:0000256" key="1">
    <source>
        <dbReference type="ARBA" id="ARBA00023125"/>
    </source>
</evidence>
<dbReference type="PROSITE" id="PS50943">
    <property type="entry name" value="HTH_CROC1"/>
    <property type="match status" value="1"/>
</dbReference>
<dbReference type="EMBL" id="MDET01000059">
    <property type="protein sequence ID" value="OQM73461.1"/>
    <property type="molecule type" value="Genomic_DNA"/>
</dbReference>
<accession>A0A1V8RJS3</accession>
<dbReference type="SUPFAM" id="SSF47413">
    <property type="entry name" value="lambda repressor-like DNA-binding domains"/>
    <property type="match status" value="1"/>
</dbReference>
<dbReference type="PANTHER" id="PTHR46797:SF1">
    <property type="entry name" value="METHYLPHOSPHONATE SYNTHASE"/>
    <property type="match status" value="1"/>
</dbReference>
<dbReference type="Gene3D" id="1.10.260.40">
    <property type="entry name" value="lambda repressor-like DNA-binding domains"/>
    <property type="match status" value="1"/>
</dbReference>
<dbReference type="GO" id="GO:0005829">
    <property type="term" value="C:cytosol"/>
    <property type="evidence" value="ECO:0007669"/>
    <property type="project" value="TreeGrafter"/>
</dbReference>
<dbReference type="PANTHER" id="PTHR46797">
    <property type="entry name" value="HTH-TYPE TRANSCRIPTIONAL REGULATOR"/>
    <property type="match status" value="1"/>
</dbReference>
<evidence type="ECO:0000259" key="2">
    <source>
        <dbReference type="PROSITE" id="PS50943"/>
    </source>
</evidence>
<dbReference type="GO" id="GO:0003700">
    <property type="term" value="F:DNA-binding transcription factor activity"/>
    <property type="evidence" value="ECO:0007669"/>
    <property type="project" value="TreeGrafter"/>
</dbReference>
<dbReference type="GO" id="GO:0003677">
    <property type="term" value="F:DNA binding"/>
    <property type="evidence" value="ECO:0007669"/>
    <property type="project" value="UniProtKB-KW"/>
</dbReference>
<dbReference type="InterPro" id="IPR050807">
    <property type="entry name" value="TransReg_Diox_bact_type"/>
</dbReference>
<dbReference type="AlphaFoldDB" id="A0A1V8RJS3"/>
<comment type="caution">
    <text evidence="3">The sequence shown here is derived from an EMBL/GenBank/DDBJ whole genome shotgun (WGS) entry which is preliminary data.</text>
</comment>
<evidence type="ECO:0000313" key="3">
    <source>
        <dbReference type="EMBL" id="OQM73461.1"/>
    </source>
</evidence>
<dbReference type="STRING" id="1873176.BFN67_08725"/>
<dbReference type="SMART" id="SM00530">
    <property type="entry name" value="HTH_XRE"/>
    <property type="match status" value="1"/>
</dbReference>
<organism evidence="3 4">
    <name type="scientific">Manganibacter manganicus</name>
    <dbReference type="NCBI Taxonomy" id="1873176"/>
    <lineage>
        <taxon>Bacteria</taxon>
        <taxon>Pseudomonadati</taxon>
        <taxon>Pseudomonadota</taxon>
        <taxon>Alphaproteobacteria</taxon>
        <taxon>Hyphomicrobiales</taxon>
        <taxon>Phyllobacteriaceae</taxon>
        <taxon>Manganibacter</taxon>
    </lineage>
</organism>
<dbReference type="Proteomes" id="UP000191905">
    <property type="component" value="Unassembled WGS sequence"/>
</dbReference>
<dbReference type="CDD" id="cd00093">
    <property type="entry name" value="HTH_XRE"/>
    <property type="match status" value="1"/>
</dbReference>
<dbReference type="Pfam" id="PF01381">
    <property type="entry name" value="HTH_3"/>
    <property type="match status" value="1"/>
</dbReference>
<sequence>MRPRRSRRRPHASENEPDCVDIIVGERLRARRQSLGMSQRQTGELIGVSYQQVQKYEQGKNRISLATLVRAAEAMDVPLSFFLEGVGPTLPQPVWPELNRRDIAIVKALLTVQDQKVRAALRILIRALAEE</sequence>
<protein>
    <recommendedName>
        <fullName evidence="2">HTH cro/C1-type domain-containing protein</fullName>
    </recommendedName>
</protein>
<reference evidence="3 4" key="1">
    <citation type="journal article" date="2016" name="Int. J. Syst. Evol. Microbiol.">
        <title>Pseudaminobacter manganicus sp. nov., isolated from sludge of a manganese mine.</title>
        <authorList>
            <person name="Li J."/>
            <person name="Huang J."/>
            <person name="Liao S."/>
            <person name="Wang G."/>
        </authorList>
    </citation>
    <scope>NUCLEOTIDE SEQUENCE [LARGE SCALE GENOMIC DNA]</scope>
    <source>
        <strain evidence="3 4">JH-7</strain>
    </source>
</reference>